<dbReference type="EMBL" id="JAVYJV010000014">
    <property type="protein sequence ID" value="KAK4354237.1"/>
    <property type="molecule type" value="Genomic_DNA"/>
</dbReference>
<sequence>MIVHGEETMFDVFKATKFPAHYEELKMITVVEPEISFMDLNHFIACRDPLERALVYDGDLVEDEAIEECLHILVPLCKEIDHARSLKSQLIGRNQNHPLSNHRFLNLKPYTSHLRYDYLGSDNTLPVIFYALLSDVQVERVL</sequence>
<dbReference type="AlphaFoldDB" id="A0AAE1RNE5"/>
<proteinExistence type="predicted"/>
<name>A0AAE1RNE5_9SOLA</name>
<accession>A0AAE1RNE5</accession>
<gene>
    <name evidence="1" type="ORF">RND71_026431</name>
</gene>
<dbReference type="Proteomes" id="UP001291623">
    <property type="component" value="Unassembled WGS sequence"/>
</dbReference>
<reference evidence="1" key="1">
    <citation type="submission" date="2023-12" db="EMBL/GenBank/DDBJ databases">
        <title>Genome assembly of Anisodus tanguticus.</title>
        <authorList>
            <person name="Wang Y.-J."/>
        </authorList>
    </citation>
    <scope>NUCLEOTIDE SEQUENCE</scope>
    <source>
        <strain evidence="1">KB-2021</strain>
        <tissue evidence="1">Leaf</tissue>
    </source>
</reference>
<keyword evidence="2" id="KW-1185">Reference proteome</keyword>
<comment type="caution">
    <text evidence="1">The sequence shown here is derived from an EMBL/GenBank/DDBJ whole genome shotgun (WGS) entry which is preliminary data.</text>
</comment>
<protein>
    <submittedName>
        <fullName evidence="1">Uncharacterized protein</fullName>
    </submittedName>
</protein>
<evidence type="ECO:0000313" key="1">
    <source>
        <dbReference type="EMBL" id="KAK4354237.1"/>
    </source>
</evidence>
<organism evidence="1 2">
    <name type="scientific">Anisodus tanguticus</name>
    <dbReference type="NCBI Taxonomy" id="243964"/>
    <lineage>
        <taxon>Eukaryota</taxon>
        <taxon>Viridiplantae</taxon>
        <taxon>Streptophyta</taxon>
        <taxon>Embryophyta</taxon>
        <taxon>Tracheophyta</taxon>
        <taxon>Spermatophyta</taxon>
        <taxon>Magnoliopsida</taxon>
        <taxon>eudicotyledons</taxon>
        <taxon>Gunneridae</taxon>
        <taxon>Pentapetalae</taxon>
        <taxon>asterids</taxon>
        <taxon>lamiids</taxon>
        <taxon>Solanales</taxon>
        <taxon>Solanaceae</taxon>
        <taxon>Solanoideae</taxon>
        <taxon>Hyoscyameae</taxon>
        <taxon>Anisodus</taxon>
    </lineage>
</organism>
<evidence type="ECO:0000313" key="2">
    <source>
        <dbReference type="Proteomes" id="UP001291623"/>
    </source>
</evidence>